<feature type="transmembrane region" description="Helical" evidence="8">
    <location>
        <begin position="206"/>
        <end position="226"/>
    </location>
</feature>
<evidence type="ECO:0000313" key="11">
    <source>
        <dbReference type="Proteomes" id="UP000192578"/>
    </source>
</evidence>
<dbReference type="PANTHER" id="PTHR24238">
    <property type="entry name" value="G-PROTEIN COUPLED RECEPTOR"/>
    <property type="match status" value="1"/>
</dbReference>
<evidence type="ECO:0000256" key="1">
    <source>
        <dbReference type="ARBA" id="ARBA00004141"/>
    </source>
</evidence>
<feature type="transmembrane region" description="Helical" evidence="8">
    <location>
        <begin position="158"/>
        <end position="178"/>
    </location>
</feature>
<evidence type="ECO:0000256" key="6">
    <source>
        <dbReference type="ARBA" id="ARBA00023170"/>
    </source>
</evidence>
<evidence type="ECO:0000256" key="7">
    <source>
        <dbReference type="ARBA" id="ARBA00023224"/>
    </source>
</evidence>
<dbReference type="SUPFAM" id="SSF81321">
    <property type="entry name" value="Family A G protein-coupled receptor-like"/>
    <property type="match status" value="1"/>
</dbReference>
<keyword evidence="2 8" id="KW-0812">Transmembrane</keyword>
<dbReference type="Proteomes" id="UP000192578">
    <property type="component" value="Unassembled WGS sequence"/>
</dbReference>
<evidence type="ECO:0000256" key="5">
    <source>
        <dbReference type="ARBA" id="ARBA00023136"/>
    </source>
</evidence>
<protein>
    <recommendedName>
        <fullName evidence="9">G-protein coupled receptors family 1 profile domain-containing protein</fullName>
    </recommendedName>
</protein>
<dbReference type="Gene3D" id="1.20.1070.10">
    <property type="entry name" value="Rhodopsin 7-helix transmembrane proteins"/>
    <property type="match status" value="1"/>
</dbReference>
<keyword evidence="7" id="KW-0807">Transducer</keyword>
<dbReference type="EMBL" id="MTYJ01000102">
    <property type="protein sequence ID" value="OQV14609.1"/>
    <property type="molecule type" value="Genomic_DNA"/>
</dbReference>
<evidence type="ECO:0000256" key="3">
    <source>
        <dbReference type="ARBA" id="ARBA00022989"/>
    </source>
</evidence>
<comment type="subcellular location">
    <subcellularLocation>
        <location evidence="1">Membrane</location>
        <topology evidence="1">Multi-pass membrane protein</topology>
    </subcellularLocation>
</comment>
<feature type="transmembrane region" description="Helical" evidence="8">
    <location>
        <begin position="326"/>
        <end position="349"/>
    </location>
</feature>
<evidence type="ECO:0000259" key="9">
    <source>
        <dbReference type="PROSITE" id="PS50262"/>
    </source>
</evidence>
<feature type="domain" description="G-protein coupled receptors family 1 profile" evidence="9">
    <location>
        <begin position="58"/>
        <end position="380"/>
    </location>
</feature>
<gene>
    <name evidence="10" type="ORF">BV898_11228</name>
</gene>
<feature type="transmembrane region" description="Helical" evidence="8">
    <location>
        <begin position="79"/>
        <end position="99"/>
    </location>
</feature>
<dbReference type="PANTHER" id="PTHR24238:SF57">
    <property type="entry name" value="G-PROTEIN COUPLED RECEPTOR 83"/>
    <property type="match status" value="1"/>
</dbReference>
<keyword evidence="4" id="KW-0297">G-protein coupled receptor</keyword>
<dbReference type="Pfam" id="PF00001">
    <property type="entry name" value="7tm_1"/>
    <property type="match status" value="1"/>
</dbReference>
<comment type="caution">
    <text evidence="10">The sequence shown here is derived from an EMBL/GenBank/DDBJ whole genome shotgun (WGS) entry which is preliminary data.</text>
</comment>
<feature type="transmembrane region" description="Helical" evidence="8">
    <location>
        <begin position="361"/>
        <end position="383"/>
    </location>
</feature>
<reference evidence="11" key="1">
    <citation type="submission" date="2017-01" db="EMBL/GenBank/DDBJ databases">
        <title>Comparative genomics of anhydrobiosis in the tardigrade Hypsibius dujardini.</title>
        <authorList>
            <person name="Yoshida Y."/>
            <person name="Koutsovoulos G."/>
            <person name="Laetsch D."/>
            <person name="Stevens L."/>
            <person name="Kumar S."/>
            <person name="Horikawa D."/>
            <person name="Ishino K."/>
            <person name="Komine S."/>
            <person name="Tomita M."/>
            <person name="Blaxter M."/>
            <person name="Arakawa K."/>
        </authorList>
    </citation>
    <scope>NUCLEOTIDE SEQUENCE [LARGE SCALE GENOMIC DNA]</scope>
    <source>
        <strain evidence="11">Z151</strain>
    </source>
</reference>
<feature type="transmembrane region" description="Helical" evidence="8">
    <location>
        <begin position="119"/>
        <end position="137"/>
    </location>
</feature>
<evidence type="ECO:0000256" key="8">
    <source>
        <dbReference type="SAM" id="Phobius"/>
    </source>
</evidence>
<evidence type="ECO:0000256" key="4">
    <source>
        <dbReference type="ARBA" id="ARBA00023040"/>
    </source>
</evidence>
<keyword evidence="6" id="KW-0675">Receptor</keyword>
<dbReference type="GO" id="GO:0008188">
    <property type="term" value="F:neuropeptide receptor activity"/>
    <property type="evidence" value="ECO:0007669"/>
    <property type="project" value="TreeGrafter"/>
</dbReference>
<feature type="transmembrane region" description="Helical" evidence="8">
    <location>
        <begin position="40"/>
        <end position="67"/>
    </location>
</feature>
<name>A0A1W0WHE6_HYPEX</name>
<dbReference type="GO" id="GO:0005886">
    <property type="term" value="C:plasma membrane"/>
    <property type="evidence" value="ECO:0007669"/>
    <property type="project" value="TreeGrafter"/>
</dbReference>
<keyword evidence="5 8" id="KW-0472">Membrane</keyword>
<keyword evidence="11" id="KW-1185">Reference proteome</keyword>
<dbReference type="AlphaFoldDB" id="A0A1W0WHE6"/>
<evidence type="ECO:0000313" key="10">
    <source>
        <dbReference type="EMBL" id="OQV14609.1"/>
    </source>
</evidence>
<dbReference type="PRINTS" id="PR00237">
    <property type="entry name" value="GPCRRHODOPSN"/>
</dbReference>
<dbReference type="CDD" id="cd00637">
    <property type="entry name" value="7tm_classA_rhodopsin-like"/>
    <property type="match status" value="1"/>
</dbReference>
<keyword evidence="3 8" id="KW-1133">Transmembrane helix</keyword>
<evidence type="ECO:0000256" key="2">
    <source>
        <dbReference type="ARBA" id="ARBA00022692"/>
    </source>
</evidence>
<dbReference type="PROSITE" id="PS50262">
    <property type="entry name" value="G_PROTEIN_RECEP_F1_2"/>
    <property type="match status" value="1"/>
</dbReference>
<dbReference type="InterPro" id="IPR017452">
    <property type="entry name" value="GPCR_Rhodpsn_7TM"/>
</dbReference>
<proteinExistence type="predicted"/>
<organism evidence="10 11">
    <name type="scientific">Hypsibius exemplaris</name>
    <name type="common">Freshwater tardigrade</name>
    <dbReference type="NCBI Taxonomy" id="2072580"/>
    <lineage>
        <taxon>Eukaryota</taxon>
        <taxon>Metazoa</taxon>
        <taxon>Ecdysozoa</taxon>
        <taxon>Tardigrada</taxon>
        <taxon>Eutardigrada</taxon>
        <taxon>Parachela</taxon>
        <taxon>Hypsibioidea</taxon>
        <taxon>Hypsibiidae</taxon>
        <taxon>Hypsibius</taxon>
    </lineage>
</organism>
<sequence length="401" mass="45878">MQSVDFDAIAAGNFSGMTFSFDVIKNNSLFESTSYRLPGLVTFCTYAGGLVLVLSILFNLLVILAFFRRPRLITSFTIQFLNFVIILLLTLLFDGPLNILCTLDSTLFFNPIFCALYKFGAWTFPSLALLQQMAIGLDRWSAMLAPVWHRTKTVRYGINVTMALVAYYLVLYLPLFAVDTVRGAPDGKRCDYHHALRQYQVFVRIATYYLPLGFTYVSYPVLLVLLRKRRNGQIQAAAARAKILERTTQIGVGRISSIPMRRPHRILRSRSVPLDAMAEEIRNGRFEGSSLDLGQLHGERPLPEQQQQLQPTQSSKMRRRKLNLSMWMMFVQIVCSLPLTVTYTLIQYFEVSHSLPYLDDINVFAILLTAVNIMIDPVMYWIFFRDIRMETLKLLRCNGGS</sequence>
<dbReference type="InterPro" id="IPR000276">
    <property type="entry name" value="GPCR_Rhodpsn"/>
</dbReference>
<accession>A0A1W0WHE6</accession>